<comment type="catalytic activity">
    <reaction evidence="23">
        <text>hypobromite + L-tyrosyl-[protein] + H(+) = 3-bromo-L-tyrosyl-[protein] + H2O</text>
        <dbReference type="Rhea" id="RHEA:69356"/>
        <dbReference type="Rhea" id="RHEA-COMP:10136"/>
        <dbReference type="Rhea" id="RHEA-COMP:17686"/>
        <dbReference type="ChEBI" id="CHEBI:15377"/>
        <dbReference type="ChEBI" id="CHEBI:15378"/>
        <dbReference type="ChEBI" id="CHEBI:29250"/>
        <dbReference type="ChEBI" id="CHEBI:46858"/>
        <dbReference type="ChEBI" id="CHEBI:183512"/>
    </reaction>
    <physiologicalReaction direction="left-to-right" evidence="23">
        <dbReference type="Rhea" id="RHEA:69357"/>
    </physiologicalReaction>
</comment>
<feature type="domain" description="Ig-like" evidence="29">
    <location>
        <begin position="423"/>
        <end position="507"/>
    </location>
</feature>
<feature type="region of interest" description="Disordered" evidence="27">
    <location>
        <begin position="1347"/>
        <end position="1367"/>
    </location>
</feature>
<dbReference type="InterPro" id="IPR000483">
    <property type="entry name" value="Cys-rich_flank_reg_C"/>
</dbReference>
<keyword evidence="4" id="KW-1003">Cell membrane</keyword>
<keyword evidence="14 25" id="KW-0408">Iron</keyword>
<dbReference type="InterPro" id="IPR013098">
    <property type="entry name" value="Ig_I-set"/>
</dbReference>
<dbReference type="GO" id="GO:0006979">
    <property type="term" value="P:response to oxidative stress"/>
    <property type="evidence" value="ECO:0007669"/>
    <property type="project" value="InterPro"/>
</dbReference>
<keyword evidence="31" id="KW-1185">Reference proteome</keyword>
<evidence type="ECO:0000256" key="26">
    <source>
        <dbReference type="SAM" id="Coils"/>
    </source>
</evidence>
<dbReference type="SMART" id="SM00409">
    <property type="entry name" value="IG"/>
    <property type="match status" value="4"/>
</dbReference>
<dbReference type="GO" id="GO:0020037">
    <property type="term" value="F:heme binding"/>
    <property type="evidence" value="ECO:0007669"/>
    <property type="project" value="InterPro"/>
</dbReference>
<comment type="subcellular location">
    <subcellularLocation>
        <location evidence="2">Cell membrane</location>
    </subcellularLocation>
    <subcellularLocation>
        <location evidence="3">Secreted</location>
    </subcellularLocation>
</comment>
<proteinExistence type="inferred from homology"/>
<dbReference type="InterPro" id="IPR003598">
    <property type="entry name" value="Ig_sub2"/>
</dbReference>
<sequence length="1525" mass="170661">MSKYPIIGLLLKMCANVSMLLVLVAVMIAGIVVVPVSAEIRCPSRCLCFRSTVRCMFLELDQVPSVPPNTTILDLRFNRIRDIGPDTFRDMKQLNTLYLYKNRIKEIDKHTFHDLPKLEQLYLHFNQIDHLDPETFSNVPSLERLFLHNNKLQRIPSGAFHNMESLKRLRLDSNALICDCQILWLAKMLNEKQGTTQAAAICQSPDQLVGRSVTSLIEEFNCKKPVLTEEPTDVEITFGGTVYFTCKAEGDPEPNIVWLYNNNEISPDDDPKYQVLQDGTLMIENASDSDMGSYECMAKSPAGEVKSRSVHMKPITAASTSSSSSSSNSTKVKPKFVVTPEDVDVQDGSSARLDCEVTGYPRPVITWTFNDGPVDRQRTELLANGGLVIRQVRQRDAGTYRCTGGNTLGKISAPAQLRVLSGPVFSDWPRDQTTFEEATVEMGCSADGYPAPGLVWTKDGAPLVPDARTAIGLVRIRIERVQLSDQGKYRCTVSNQVATLEAEALLTVIPSARPTASPSRSSGGGSSPSSSSNSQSSNRRAPFFLRAPDSVEVLSGNSLEMICLADGNPAPTIVWRKDGQNMRQSAHITPMVNGSLFFRHVELGDEGTYECTALNEMGVVVARARMRVRERRHLSNRLVLSAVEEARRAVDKAVNETIAALFNRDRSSRLTHSELIRLNRFPTATAREIARAAEVYERALAVVRRHIESGHQFNVTREFSYEDALSPQQLELIANASGCLTHRRKPDCNDMCFHSKYRTFDGTCNNFQQPLWGSSYSGFRRILKPIYENGFNLPVGWSRSTNYNGFTKPSARLISTRVITTTETTSDEVFTHMLMQWGQFLDHDLDLAVPGMSAESFGEFVDCRTSCDYSAPCFPIEVPPNDPRIRHHRCMEFVRNSAVCGSGATSVLLNSMMPREQINQLTSYIDASQVYGSTDREARELRELHGNSGHLRRGLLTETGGPLLPFATPNTPVDCKRDREESEIGCFLTGDVRANEQTGLLTMHTLWFREHNRVVDELRVVNPHWDGDMLYHESRKIIGAVMQHITYEHWLPLIIGREGMASMGHYKGYNPQTDASISNVFATAALRMGHGLIQPVLQRLNASFLPIPQGHLLLQDAFFAPWRLVEQGGVDPILRGLFAGPAKVRLSDQLLNSNLTESLFRPAHLVAQDLAALNIQRGRDHALPGYNDWRRHCKLSVAETFDDLQADISSQVLRDKLQQLYGHPSNVDIWVGGMAEDPVNGAKVGPTFQCLLAEQFRRLRDGDRFWYENPGVFKPEQLTQIKQSTLSRVICDSSDDILEVTKNVFKMPNLQSPSFVGCSQIPKVDLRFWAECCHECSSAGQFNSITRGQSRTKRSVEHSYPEDKPSYGEASILSISSKTSNSFYNNSIPGDEELVSSGRRVLDTQVFHQQAVQTEQQDERIEGLEAMMAKMQRALKKMARKLKHVENLCLDKPSTNKRRHGTRNSQTNCQDSYGITWKTGESWEKDSCTECSCQGGFIRCTTLQCPVCENPRQVEGECCPLCDVE</sequence>
<dbReference type="Gene3D" id="3.80.10.10">
    <property type="entry name" value="Ribonuclease Inhibitor"/>
    <property type="match status" value="2"/>
</dbReference>
<keyword evidence="12" id="KW-0106">Calcium</keyword>
<dbReference type="GO" id="GO:0046872">
    <property type="term" value="F:metal ion binding"/>
    <property type="evidence" value="ECO:0007669"/>
    <property type="project" value="UniProtKB-KW"/>
</dbReference>
<dbReference type="InterPro" id="IPR010255">
    <property type="entry name" value="Haem_peroxidase_sf"/>
</dbReference>
<dbReference type="InterPro" id="IPR001007">
    <property type="entry name" value="VWF_dom"/>
</dbReference>
<keyword evidence="6" id="KW-0575">Peroxidase</keyword>
<keyword evidence="10" id="KW-0732">Signal</keyword>
<evidence type="ECO:0000313" key="31">
    <source>
        <dbReference type="Proteomes" id="UP000789390"/>
    </source>
</evidence>
<dbReference type="Pfam" id="PF03098">
    <property type="entry name" value="An_peroxidase"/>
    <property type="match status" value="1"/>
</dbReference>
<feature type="region of interest" description="Disordered" evidence="27">
    <location>
        <begin position="511"/>
        <end position="539"/>
    </location>
</feature>
<dbReference type="InterPro" id="IPR034824">
    <property type="entry name" value="Peroxidasin_peroxidase"/>
</dbReference>
<evidence type="ECO:0000256" key="5">
    <source>
        <dbReference type="ARBA" id="ARBA00022525"/>
    </source>
</evidence>
<dbReference type="FunFam" id="1.10.640.10:FF:000001">
    <property type="entry name" value="Peroxidasin homolog"/>
    <property type="match status" value="1"/>
</dbReference>
<keyword evidence="16" id="KW-1015">Disulfide bond</keyword>
<dbReference type="InterPro" id="IPR003599">
    <property type="entry name" value="Ig_sub"/>
</dbReference>
<evidence type="ECO:0000256" key="23">
    <source>
        <dbReference type="ARBA" id="ARBA00049501"/>
    </source>
</evidence>
<dbReference type="GO" id="GO:0004601">
    <property type="term" value="F:peroxidase activity"/>
    <property type="evidence" value="ECO:0007669"/>
    <property type="project" value="UniProtKB-KW"/>
</dbReference>
<evidence type="ECO:0000259" key="28">
    <source>
        <dbReference type="PROSITE" id="PS50184"/>
    </source>
</evidence>
<dbReference type="Gene3D" id="2.60.40.10">
    <property type="entry name" value="Immunoglobulins"/>
    <property type="match status" value="4"/>
</dbReference>
<dbReference type="PROSITE" id="PS51450">
    <property type="entry name" value="LRR"/>
    <property type="match status" value="2"/>
</dbReference>
<name>A0A8J2WTY8_9CRUS</name>
<dbReference type="PROSITE" id="PS50292">
    <property type="entry name" value="PEROXIDASE_3"/>
    <property type="match status" value="1"/>
</dbReference>
<dbReference type="PROSITE" id="PS50835">
    <property type="entry name" value="IG_LIKE"/>
    <property type="match status" value="4"/>
</dbReference>
<evidence type="ECO:0000256" key="19">
    <source>
        <dbReference type="ARBA" id="ARBA00047544"/>
    </source>
</evidence>
<organism evidence="30 31">
    <name type="scientific">Daphnia galeata</name>
    <dbReference type="NCBI Taxonomy" id="27404"/>
    <lineage>
        <taxon>Eukaryota</taxon>
        <taxon>Metazoa</taxon>
        <taxon>Ecdysozoa</taxon>
        <taxon>Arthropoda</taxon>
        <taxon>Crustacea</taxon>
        <taxon>Branchiopoda</taxon>
        <taxon>Diplostraca</taxon>
        <taxon>Cladocera</taxon>
        <taxon>Anomopoda</taxon>
        <taxon>Daphniidae</taxon>
        <taxon>Daphnia</taxon>
    </lineage>
</organism>
<dbReference type="InterPro" id="IPR001611">
    <property type="entry name" value="Leu-rich_rpt"/>
</dbReference>
<evidence type="ECO:0000256" key="12">
    <source>
        <dbReference type="ARBA" id="ARBA00022837"/>
    </source>
</evidence>
<evidence type="ECO:0000256" key="20">
    <source>
        <dbReference type="ARBA" id="ARBA00047610"/>
    </source>
</evidence>
<dbReference type="SUPFAM" id="SSF48726">
    <property type="entry name" value="Immunoglobulin"/>
    <property type="match status" value="4"/>
</dbReference>
<dbReference type="InterPro" id="IPR007110">
    <property type="entry name" value="Ig-like_dom"/>
</dbReference>
<evidence type="ECO:0000256" key="14">
    <source>
        <dbReference type="ARBA" id="ARBA00023004"/>
    </source>
</evidence>
<evidence type="ECO:0000256" key="8">
    <source>
        <dbReference type="ARBA" id="ARBA00022617"/>
    </source>
</evidence>
<keyword evidence="17" id="KW-0325">Glycoprotein</keyword>
<evidence type="ECO:0000256" key="16">
    <source>
        <dbReference type="ARBA" id="ARBA00023157"/>
    </source>
</evidence>
<dbReference type="InterPro" id="IPR019791">
    <property type="entry name" value="Haem_peroxidase_animal"/>
</dbReference>
<evidence type="ECO:0000256" key="3">
    <source>
        <dbReference type="ARBA" id="ARBA00004613"/>
    </source>
</evidence>
<comment type="caution">
    <text evidence="30">The sequence shown here is derived from an EMBL/GenBank/DDBJ whole genome shotgun (WGS) entry which is preliminary data.</text>
</comment>
<evidence type="ECO:0000256" key="24">
    <source>
        <dbReference type="ARBA" id="ARBA00061342"/>
    </source>
</evidence>
<feature type="compositionally biased region" description="Basic and acidic residues" evidence="27">
    <location>
        <begin position="1354"/>
        <end position="1366"/>
    </location>
</feature>
<keyword evidence="15" id="KW-0472">Membrane</keyword>
<dbReference type="SUPFAM" id="SSF57603">
    <property type="entry name" value="FnI-like domain"/>
    <property type="match status" value="1"/>
</dbReference>
<dbReference type="OrthoDB" id="823504at2759"/>
<comment type="catalytic activity">
    <reaction evidence="22">
        <text>L-tyrosyl-[protein] + bromide + H2O2 + H(+) = 3-bromo-L-tyrosyl-[protein] + 2 H2O</text>
        <dbReference type="Rhea" id="RHEA:69360"/>
        <dbReference type="Rhea" id="RHEA-COMP:10136"/>
        <dbReference type="Rhea" id="RHEA-COMP:17686"/>
        <dbReference type="ChEBI" id="CHEBI:15377"/>
        <dbReference type="ChEBI" id="CHEBI:15378"/>
        <dbReference type="ChEBI" id="CHEBI:15858"/>
        <dbReference type="ChEBI" id="CHEBI:16240"/>
        <dbReference type="ChEBI" id="CHEBI:46858"/>
        <dbReference type="ChEBI" id="CHEBI:183512"/>
    </reaction>
    <physiologicalReaction direction="left-to-right" evidence="22">
        <dbReference type="Rhea" id="RHEA:69361"/>
    </physiologicalReaction>
</comment>
<dbReference type="GO" id="GO:0005615">
    <property type="term" value="C:extracellular space"/>
    <property type="evidence" value="ECO:0007669"/>
    <property type="project" value="TreeGrafter"/>
</dbReference>
<reference evidence="30" key="1">
    <citation type="submission" date="2021-11" db="EMBL/GenBank/DDBJ databases">
        <authorList>
            <person name="Schell T."/>
        </authorList>
    </citation>
    <scope>NUCLEOTIDE SEQUENCE</scope>
    <source>
        <strain evidence="30">M5</strain>
    </source>
</reference>
<dbReference type="PANTHER" id="PTHR11475:SF58">
    <property type="entry name" value="PEROXIDASIN"/>
    <property type="match status" value="1"/>
</dbReference>
<protein>
    <recommendedName>
        <fullName evidence="32">Peroxidase</fullName>
    </recommendedName>
</protein>
<keyword evidence="11" id="KW-0677">Repeat</keyword>
<dbReference type="FunFam" id="2.60.40.10:FF:000273">
    <property type="entry name" value="contactin-3 isoform X1"/>
    <property type="match status" value="1"/>
</dbReference>
<evidence type="ECO:0000313" key="30">
    <source>
        <dbReference type="EMBL" id="CAH0111366.1"/>
    </source>
</evidence>
<comment type="cofactor">
    <cofactor evidence="1">
        <name>heme b</name>
        <dbReference type="ChEBI" id="CHEBI:60344"/>
    </cofactor>
</comment>
<dbReference type="InterPro" id="IPR000372">
    <property type="entry name" value="LRRNT"/>
</dbReference>
<dbReference type="Gene3D" id="6.20.200.20">
    <property type="match status" value="1"/>
</dbReference>
<evidence type="ECO:0000256" key="22">
    <source>
        <dbReference type="ARBA" id="ARBA00048887"/>
    </source>
</evidence>
<dbReference type="Pfam" id="PF07679">
    <property type="entry name" value="I-set"/>
    <property type="match status" value="4"/>
</dbReference>
<dbReference type="PRINTS" id="PR00457">
    <property type="entry name" value="ANPEROXIDASE"/>
</dbReference>
<dbReference type="PANTHER" id="PTHR11475">
    <property type="entry name" value="OXIDASE/PEROXIDASE"/>
    <property type="match status" value="1"/>
</dbReference>
<keyword evidence="8 25" id="KW-0349">Heme</keyword>
<dbReference type="EMBL" id="CAKKLH010000314">
    <property type="protein sequence ID" value="CAH0111366.1"/>
    <property type="molecule type" value="Genomic_DNA"/>
</dbReference>
<evidence type="ECO:0000256" key="9">
    <source>
        <dbReference type="ARBA" id="ARBA00022723"/>
    </source>
</evidence>
<accession>A0A8J2WTY8</accession>
<keyword evidence="26" id="KW-0175">Coiled coil</keyword>
<feature type="binding site" description="axial binding residue" evidence="25">
    <location>
        <position position="1090"/>
    </location>
    <ligand>
        <name>heme b</name>
        <dbReference type="ChEBI" id="CHEBI:60344"/>
    </ligand>
    <ligandPart>
        <name>Fe</name>
        <dbReference type="ChEBI" id="CHEBI:18248"/>
    </ligandPart>
</feature>
<keyword evidence="18" id="KW-0393">Immunoglobulin domain</keyword>
<evidence type="ECO:0000256" key="13">
    <source>
        <dbReference type="ARBA" id="ARBA00023002"/>
    </source>
</evidence>
<comment type="similarity">
    <text evidence="24">Belongs to the peroxidase family. XPO subfamily.</text>
</comment>
<dbReference type="Proteomes" id="UP000789390">
    <property type="component" value="Unassembled WGS sequence"/>
</dbReference>
<comment type="catalytic activity">
    <reaction evidence="19">
        <text>bromide + H2O2 = hypobromite + H2O</text>
        <dbReference type="Rhea" id="RHEA:66016"/>
        <dbReference type="ChEBI" id="CHEBI:15377"/>
        <dbReference type="ChEBI" id="CHEBI:15858"/>
        <dbReference type="ChEBI" id="CHEBI:16240"/>
        <dbReference type="ChEBI" id="CHEBI:29250"/>
    </reaction>
    <physiologicalReaction direction="left-to-right" evidence="19">
        <dbReference type="Rhea" id="RHEA:66017"/>
    </physiologicalReaction>
</comment>
<keyword evidence="7" id="KW-0433">Leucine-rich repeat</keyword>
<dbReference type="InterPro" id="IPR013783">
    <property type="entry name" value="Ig-like_fold"/>
</dbReference>
<dbReference type="SMART" id="SM00013">
    <property type="entry name" value="LRRNT"/>
    <property type="match status" value="1"/>
</dbReference>
<evidence type="ECO:0000256" key="17">
    <source>
        <dbReference type="ARBA" id="ARBA00023180"/>
    </source>
</evidence>
<evidence type="ECO:0000256" key="25">
    <source>
        <dbReference type="PIRSR" id="PIRSR619791-2"/>
    </source>
</evidence>
<evidence type="ECO:0000256" key="4">
    <source>
        <dbReference type="ARBA" id="ARBA00022475"/>
    </source>
</evidence>
<dbReference type="PROSITE" id="PS50184">
    <property type="entry name" value="VWFC_2"/>
    <property type="match status" value="1"/>
</dbReference>
<dbReference type="SMART" id="SM00408">
    <property type="entry name" value="IGc2"/>
    <property type="match status" value="4"/>
</dbReference>
<dbReference type="InterPro" id="IPR036179">
    <property type="entry name" value="Ig-like_dom_sf"/>
</dbReference>
<feature type="domain" description="Ig-like" evidence="29">
    <location>
        <begin position="542"/>
        <end position="627"/>
    </location>
</feature>
<dbReference type="GO" id="GO:0005886">
    <property type="term" value="C:plasma membrane"/>
    <property type="evidence" value="ECO:0007669"/>
    <property type="project" value="UniProtKB-SubCell"/>
</dbReference>
<dbReference type="SUPFAM" id="SSF52058">
    <property type="entry name" value="L domain-like"/>
    <property type="match status" value="1"/>
</dbReference>
<evidence type="ECO:0000259" key="29">
    <source>
        <dbReference type="PROSITE" id="PS50835"/>
    </source>
</evidence>
<feature type="domain" description="VWFC" evidence="28">
    <location>
        <begin position="1467"/>
        <end position="1523"/>
    </location>
</feature>
<dbReference type="SMART" id="SM00369">
    <property type="entry name" value="LRR_TYP"/>
    <property type="match status" value="4"/>
</dbReference>
<dbReference type="SMART" id="SM00214">
    <property type="entry name" value="VWC"/>
    <property type="match status" value="1"/>
</dbReference>
<dbReference type="InterPro" id="IPR037120">
    <property type="entry name" value="Haem_peroxidase_sf_animal"/>
</dbReference>
<dbReference type="Pfam" id="PF13855">
    <property type="entry name" value="LRR_8"/>
    <property type="match status" value="1"/>
</dbReference>
<dbReference type="FunFam" id="2.60.40.10:FF:001851">
    <property type="entry name" value="Peroxidasin"/>
    <property type="match status" value="1"/>
</dbReference>
<evidence type="ECO:0000256" key="1">
    <source>
        <dbReference type="ARBA" id="ARBA00001970"/>
    </source>
</evidence>
<evidence type="ECO:0000256" key="21">
    <source>
        <dbReference type="ARBA" id="ARBA00048396"/>
    </source>
</evidence>
<dbReference type="InterPro" id="IPR003591">
    <property type="entry name" value="Leu-rich_rpt_typical-subtyp"/>
</dbReference>
<dbReference type="SMART" id="SM00082">
    <property type="entry name" value="LRRCT"/>
    <property type="match status" value="1"/>
</dbReference>
<evidence type="ECO:0000256" key="11">
    <source>
        <dbReference type="ARBA" id="ARBA00022737"/>
    </source>
</evidence>
<dbReference type="Gene3D" id="1.10.640.10">
    <property type="entry name" value="Haem peroxidase domain superfamily, animal type"/>
    <property type="match status" value="1"/>
</dbReference>
<feature type="domain" description="Ig-like" evidence="29">
    <location>
        <begin position="334"/>
        <end position="421"/>
    </location>
</feature>
<dbReference type="InterPro" id="IPR032675">
    <property type="entry name" value="LRR_dom_sf"/>
</dbReference>
<comment type="catalytic activity">
    <reaction evidence="20">
        <text>L-lysyl-[collagen] + L-methionyl-[collagen] + H2O2 = [collagen]-L-lysyl-N-S-L-methionyl-[collagen] + 2 H2O + H(+)</text>
        <dbReference type="Rhea" id="RHEA:66020"/>
        <dbReference type="Rhea" id="RHEA-COMP:12751"/>
        <dbReference type="Rhea" id="RHEA-COMP:16949"/>
        <dbReference type="Rhea" id="RHEA-COMP:16951"/>
        <dbReference type="ChEBI" id="CHEBI:15377"/>
        <dbReference type="ChEBI" id="CHEBI:15378"/>
        <dbReference type="ChEBI" id="CHEBI:16044"/>
        <dbReference type="ChEBI" id="CHEBI:16240"/>
        <dbReference type="ChEBI" id="CHEBI:29969"/>
        <dbReference type="ChEBI" id="CHEBI:166867"/>
    </reaction>
    <physiologicalReaction direction="left-to-right" evidence="20">
        <dbReference type="Rhea" id="RHEA:66021"/>
    </physiologicalReaction>
</comment>
<evidence type="ECO:0000256" key="2">
    <source>
        <dbReference type="ARBA" id="ARBA00004236"/>
    </source>
</evidence>
<keyword evidence="9 25" id="KW-0479">Metal-binding</keyword>
<keyword evidence="5" id="KW-0964">Secreted</keyword>
<evidence type="ECO:0000256" key="10">
    <source>
        <dbReference type="ARBA" id="ARBA00022729"/>
    </source>
</evidence>
<dbReference type="Pfam" id="PF00093">
    <property type="entry name" value="VWC"/>
    <property type="match status" value="1"/>
</dbReference>
<dbReference type="PROSITE" id="PS01208">
    <property type="entry name" value="VWFC_1"/>
    <property type="match status" value="1"/>
</dbReference>
<feature type="coiled-coil region" evidence="26">
    <location>
        <begin position="1414"/>
        <end position="1448"/>
    </location>
</feature>
<evidence type="ECO:0008006" key="32">
    <source>
        <dbReference type="Google" id="ProtNLM"/>
    </source>
</evidence>
<dbReference type="CDD" id="cd09826">
    <property type="entry name" value="peroxidasin_like"/>
    <property type="match status" value="1"/>
</dbReference>
<dbReference type="FunFam" id="2.60.40.10:FF:000163">
    <property type="entry name" value="peroxidasin homolog"/>
    <property type="match status" value="1"/>
</dbReference>
<gene>
    <name evidence="30" type="ORF">DGAL_LOCUS15007</name>
</gene>
<dbReference type="SUPFAM" id="SSF48113">
    <property type="entry name" value="Heme-dependent peroxidases"/>
    <property type="match status" value="1"/>
</dbReference>
<evidence type="ECO:0000256" key="7">
    <source>
        <dbReference type="ARBA" id="ARBA00022614"/>
    </source>
</evidence>
<evidence type="ECO:0000256" key="18">
    <source>
        <dbReference type="ARBA" id="ARBA00023319"/>
    </source>
</evidence>
<evidence type="ECO:0000256" key="6">
    <source>
        <dbReference type="ARBA" id="ARBA00022559"/>
    </source>
</evidence>
<dbReference type="FunFam" id="2.60.40.10:FF:000423">
    <property type="entry name" value="Fibroblast growth factor receptor"/>
    <property type="match status" value="1"/>
</dbReference>
<evidence type="ECO:0000256" key="15">
    <source>
        <dbReference type="ARBA" id="ARBA00023136"/>
    </source>
</evidence>
<feature type="domain" description="Ig-like" evidence="29">
    <location>
        <begin position="225"/>
        <end position="311"/>
    </location>
</feature>
<comment type="catalytic activity">
    <reaction evidence="21">
        <text>L-lysyl-[collagen] + L-methionyl-[collagen] + hypobromite = [collagen]-L-lysyl-N-S-L-methionyl-[collagen] + bromide + H2O + H(+)</text>
        <dbReference type="Rhea" id="RHEA:66024"/>
        <dbReference type="Rhea" id="RHEA-COMP:12751"/>
        <dbReference type="Rhea" id="RHEA-COMP:16949"/>
        <dbReference type="Rhea" id="RHEA-COMP:16951"/>
        <dbReference type="ChEBI" id="CHEBI:15377"/>
        <dbReference type="ChEBI" id="CHEBI:15378"/>
        <dbReference type="ChEBI" id="CHEBI:15858"/>
        <dbReference type="ChEBI" id="CHEBI:16044"/>
        <dbReference type="ChEBI" id="CHEBI:29250"/>
        <dbReference type="ChEBI" id="CHEBI:29969"/>
        <dbReference type="ChEBI" id="CHEBI:166867"/>
    </reaction>
    <physiologicalReaction direction="left-to-right" evidence="21">
        <dbReference type="Rhea" id="RHEA:66025"/>
    </physiologicalReaction>
</comment>
<evidence type="ECO:0000256" key="27">
    <source>
        <dbReference type="SAM" id="MobiDB-lite"/>
    </source>
</evidence>
<keyword evidence="13" id="KW-0560">Oxidoreductase</keyword>